<evidence type="ECO:0000259" key="2">
    <source>
        <dbReference type="Pfam" id="PF24864"/>
    </source>
</evidence>
<dbReference type="OrthoDB" id="3798004at2759"/>
<comment type="caution">
    <text evidence="3">The sequence shown here is derived from an EMBL/GenBank/DDBJ whole genome shotgun (WGS) entry which is preliminary data.</text>
</comment>
<evidence type="ECO:0000313" key="3">
    <source>
        <dbReference type="EMBL" id="ORY17421.1"/>
    </source>
</evidence>
<evidence type="ECO:0000256" key="1">
    <source>
        <dbReference type="SAM" id="MobiDB-lite"/>
    </source>
</evidence>
<dbReference type="PANTHER" id="PTHR42085">
    <property type="entry name" value="F-BOX DOMAIN-CONTAINING PROTEIN"/>
    <property type="match status" value="1"/>
</dbReference>
<dbReference type="InterPro" id="IPR056632">
    <property type="entry name" value="DUF7730"/>
</dbReference>
<accession>A0A1Y2A4H9</accession>
<dbReference type="EMBL" id="MCFA01000012">
    <property type="protein sequence ID" value="ORY17421.1"/>
    <property type="molecule type" value="Genomic_DNA"/>
</dbReference>
<dbReference type="AlphaFoldDB" id="A0A1Y2A4H9"/>
<organism evidence="3 4">
    <name type="scientific">Clohesyomyces aquaticus</name>
    <dbReference type="NCBI Taxonomy" id="1231657"/>
    <lineage>
        <taxon>Eukaryota</taxon>
        <taxon>Fungi</taxon>
        <taxon>Dikarya</taxon>
        <taxon>Ascomycota</taxon>
        <taxon>Pezizomycotina</taxon>
        <taxon>Dothideomycetes</taxon>
        <taxon>Pleosporomycetidae</taxon>
        <taxon>Pleosporales</taxon>
        <taxon>Lindgomycetaceae</taxon>
        <taxon>Clohesyomyces</taxon>
    </lineage>
</organism>
<dbReference type="Proteomes" id="UP000193144">
    <property type="component" value="Unassembled WGS sequence"/>
</dbReference>
<sequence>MMSTWFKKNDGVNLPPPPPKPLPRRELGKSTMNEQTDSAFLTRLPPEIRNEIYALVFGAEDISVFHQNCWRYTTRETKNKRPQATRVAKSRLHLHHLDLLLTCQKINQEATVLAFSVYTFTTTRPSHYSDLKRRTAHLAPLQFENIRHFAYALECDDPFYATAASDFIANSLLLFPGVETLQLRVKTRSSKHVCMGYGLEPPRAEQHAGLEWTVAELIKRHVPEWWSTVVFQVLQGRSVAWQPGNRWRMEWPVIEMMRSGTAKLHSPDQTLDKWVPGVEVCDCGCGEATWLTAHLVQETGRRVSISIAYYTDHEVRDMRERDGSYLRLKEGAEELDVAEVYTGNGAAGFIWDADKAYWEGLRRRNGGVTARLPEGVRNLLGLK</sequence>
<gene>
    <name evidence="3" type="ORF">BCR34DRAFT_37625</name>
</gene>
<name>A0A1Y2A4H9_9PLEO</name>
<proteinExistence type="predicted"/>
<dbReference type="Pfam" id="PF24864">
    <property type="entry name" value="DUF7730"/>
    <property type="match status" value="1"/>
</dbReference>
<feature type="region of interest" description="Disordered" evidence="1">
    <location>
        <begin position="1"/>
        <end position="33"/>
    </location>
</feature>
<dbReference type="STRING" id="1231657.A0A1Y2A4H9"/>
<dbReference type="PANTHER" id="PTHR42085:SF1">
    <property type="entry name" value="F-BOX DOMAIN-CONTAINING PROTEIN"/>
    <property type="match status" value="1"/>
</dbReference>
<keyword evidence="4" id="KW-1185">Reference proteome</keyword>
<protein>
    <recommendedName>
        <fullName evidence="2">DUF7730 domain-containing protein</fullName>
    </recommendedName>
</protein>
<evidence type="ECO:0000313" key="4">
    <source>
        <dbReference type="Proteomes" id="UP000193144"/>
    </source>
</evidence>
<reference evidence="3 4" key="1">
    <citation type="submission" date="2016-07" db="EMBL/GenBank/DDBJ databases">
        <title>Pervasive Adenine N6-methylation of Active Genes in Fungi.</title>
        <authorList>
            <consortium name="DOE Joint Genome Institute"/>
            <person name="Mondo S.J."/>
            <person name="Dannebaum R.O."/>
            <person name="Kuo R.C."/>
            <person name="Labutti K."/>
            <person name="Haridas S."/>
            <person name="Kuo A."/>
            <person name="Salamov A."/>
            <person name="Ahrendt S.R."/>
            <person name="Lipzen A."/>
            <person name="Sullivan W."/>
            <person name="Andreopoulos W.B."/>
            <person name="Clum A."/>
            <person name="Lindquist E."/>
            <person name="Daum C."/>
            <person name="Ramamoorthy G.K."/>
            <person name="Gryganskyi A."/>
            <person name="Culley D."/>
            <person name="Magnuson J.K."/>
            <person name="James T.Y."/>
            <person name="O'Malley M.A."/>
            <person name="Stajich J.E."/>
            <person name="Spatafora J.W."/>
            <person name="Visel A."/>
            <person name="Grigoriev I.V."/>
        </authorList>
    </citation>
    <scope>NUCLEOTIDE SEQUENCE [LARGE SCALE GENOMIC DNA]</scope>
    <source>
        <strain evidence="3 4">CBS 115471</strain>
    </source>
</reference>
<feature type="domain" description="DUF7730" evidence="2">
    <location>
        <begin position="34"/>
        <end position="163"/>
    </location>
</feature>
<dbReference type="InterPro" id="IPR038883">
    <property type="entry name" value="AN11006-like"/>
</dbReference>